<dbReference type="PANTHER" id="PTHR30146">
    <property type="entry name" value="LACI-RELATED TRANSCRIPTIONAL REPRESSOR"/>
    <property type="match status" value="1"/>
</dbReference>
<dbReference type="SUPFAM" id="SSF47413">
    <property type="entry name" value="lambda repressor-like DNA-binding domains"/>
    <property type="match status" value="1"/>
</dbReference>
<dbReference type="Pfam" id="PF13377">
    <property type="entry name" value="Peripla_BP_3"/>
    <property type="match status" value="1"/>
</dbReference>
<dbReference type="Proteomes" id="UP000295606">
    <property type="component" value="Unassembled WGS sequence"/>
</dbReference>
<dbReference type="Gene3D" id="3.40.50.2300">
    <property type="match status" value="2"/>
</dbReference>
<sequence>MVAGRAGERAAFRSGTKLPVNVTGNIDVIVVQFWDNCQHLFAAGAPAPVTKTSTEFAPPAAGTASRRARKNTGRVTLSDLARLTGVTKVTVSRALNNPELVSVETLERVREAVRQTGYTPDLIAGSLASNRSHLVVALIPAMAGSVFQETVAALTVELETAGYQLLLGQSGYDESREEALLDAIIGRRPAGIVLTGVIHSEASRQKLRAAGIPVVETWDITRSPLDMLIGFSHTRVGEAAARYLRERGARHPAIVTPGDRRAKLRADAFIEAFGSEREIPVAAVPSPAHLGDGRRAFAKLLDEHPQIDAIFCGADIMALGVLMEAHARRLDVPGRLKVIGYGDQNFAADTDPPLTTIRIDGTKIGKLAASMLIEKIETGTSKRAKVDVGFTLIERGSA</sequence>
<gene>
    <name evidence="5" type="ORF">E1N52_19660</name>
</gene>
<organism evidence="5 6">
    <name type="scientific">Paraburkholderia guartelaensis</name>
    <dbReference type="NCBI Taxonomy" id="2546446"/>
    <lineage>
        <taxon>Bacteria</taxon>
        <taxon>Pseudomonadati</taxon>
        <taxon>Pseudomonadota</taxon>
        <taxon>Betaproteobacteria</taxon>
        <taxon>Burkholderiales</taxon>
        <taxon>Burkholderiaceae</taxon>
        <taxon>Paraburkholderia</taxon>
    </lineage>
</organism>
<dbReference type="PROSITE" id="PS00356">
    <property type="entry name" value="HTH_LACI_1"/>
    <property type="match status" value="1"/>
</dbReference>
<dbReference type="AlphaFoldDB" id="A0A4R5LDC4"/>
<keyword evidence="3" id="KW-0804">Transcription</keyword>
<dbReference type="GO" id="GO:0000976">
    <property type="term" value="F:transcription cis-regulatory region binding"/>
    <property type="evidence" value="ECO:0007669"/>
    <property type="project" value="TreeGrafter"/>
</dbReference>
<dbReference type="InterPro" id="IPR046335">
    <property type="entry name" value="LacI/GalR-like_sensor"/>
</dbReference>
<dbReference type="SMART" id="SM00354">
    <property type="entry name" value="HTH_LACI"/>
    <property type="match status" value="1"/>
</dbReference>
<evidence type="ECO:0000313" key="5">
    <source>
        <dbReference type="EMBL" id="TDG06549.1"/>
    </source>
</evidence>
<evidence type="ECO:0000259" key="4">
    <source>
        <dbReference type="PROSITE" id="PS50932"/>
    </source>
</evidence>
<comment type="caution">
    <text evidence="5">The sequence shown here is derived from an EMBL/GenBank/DDBJ whole genome shotgun (WGS) entry which is preliminary data.</text>
</comment>
<dbReference type="EMBL" id="SMOD01000014">
    <property type="protein sequence ID" value="TDG06549.1"/>
    <property type="molecule type" value="Genomic_DNA"/>
</dbReference>
<keyword evidence="2 5" id="KW-0238">DNA-binding</keyword>
<evidence type="ECO:0000256" key="1">
    <source>
        <dbReference type="ARBA" id="ARBA00023015"/>
    </source>
</evidence>
<evidence type="ECO:0000256" key="2">
    <source>
        <dbReference type="ARBA" id="ARBA00023125"/>
    </source>
</evidence>
<dbReference type="CDD" id="cd01392">
    <property type="entry name" value="HTH_LacI"/>
    <property type="match status" value="1"/>
</dbReference>
<evidence type="ECO:0000256" key="3">
    <source>
        <dbReference type="ARBA" id="ARBA00023163"/>
    </source>
</evidence>
<dbReference type="OrthoDB" id="8770688at2"/>
<dbReference type="Gene3D" id="1.10.260.40">
    <property type="entry name" value="lambda repressor-like DNA-binding domains"/>
    <property type="match status" value="1"/>
</dbReference>
<keyword evidence="1" id="KW-0805">Transcription regulation</keyword>
<feature type="domain" description="HTH lacI-type" evidence="4">
    <location>
        <begin position="75"/>
        <end position="129"/>
    </location>
</feature>
<dbReference type="InterPro" id="IPR028082">
    <property type="entry name" value="Peripla_BP_I"/>
</dbReference>
<evidence type="ECO:0000313" key="6">
    <source>
        <dbReference type="Proteomes" id="UP000295606"/>
    </source>
</evidence>
<reference evidence="5 6" key="1">
    <citation type="submission" date="2019-03" db="EMBL/GenBank/DDBJ databases">
        <title>Paraburkholderia sp. isolated from native Mimosa gymnas in Guartela State Park, Brazil.</title>
        <authorList>
            <person name="Paulitsch F."/>
            <person name="Hungria M."/>
            <person name="Delamuta J.R.M."/>
            <person name="Ribeiro R.A."/>
            <person name="Dall'Agnol R."/>
            <person name="Silva J.S.B."/>
        </authorList>
    </citation>
    <scope>NUCLEOTIDE SEQUENCE [LARGE SCALE GENOMIC DNA]</scope>
    <source>
        <strain evidence="5 6">CNPSo 3008</strain>
    </source>
</reference>
<dbReference type="Pfam" id="PF00356">
    <property type="entry name" value="LacI"/>
    <property type="match status" value="1"/>
</dbReference>
<dbReference type="CDD" id="cd01575">
    <property type="entry name" value="PBP1_GntR"/>
    <property type="match status" value="1"/>
</dbReference>
<dbReference type="InterPro" id="IPR010982">
    <property type="entry name" value="Lambda_DNA-bd_dom_sf"/>
</dbReference>
<protein>
    <submittedName>
        <fullName evidence="5">LacI family DNA-binding transcriptional regulator</fullName>
    </submittedName>
</protein>
<dbReference type="GO" id="GO:0003700">
    <property type="term" value="F:DNA-binding transcription factor activity"/>
    <property type="evidence" value="ECO:0007669"/>
    <property type="project" value="TreeGrafter"/>
</dbReference>
<dbReference type="PROSITE" id="PS50932">
    <property type="entry name" value="HTH_LACI_2"/>
    <property type="match status" value="1"/>
</dbReference>
<name>A0A4R5LDC4_9BURK</name>
<accession>A0A4R5LDC4</accession>
<proteinExistence type="predicted"/>
<dbReference type="SUPFAM" id="SSF53822">
    <property type="entry name" value="Periplasmic binding protein-like I"/>
    <property type="match status" value="1"/>
</dbReference>
<dbReference type="PANTHER" id="PTHR30146:SF33">
    <property type="entry name" value="TRANSCRIPTIONAL REGULATOR"/>
    <property type="match status" value="1"/>
</dbReference>
<dbReference type="InterPro" id="IPR000843">
    <property type="entry name" value="HTH_LacI"/>
</dbReference>